<evidence type="ECO:0000256" key="5">
    <source>
        <dbReference type="ARBA" id="ARBA00023077"/>
    </source>
</evidence>
<keyword evidence="14" id="KW-1185">Reference proteome</keyword>
<dbReference type="SUPFAM" id="SSF56935">
    <property type="entry name" value="Porins"/>
    <property type="match status" value="1"/>
</dbReference>
<keyword evidence="3 8" id="KW-1134">Transmembrane beta strand</keyword>
<reference evidence="13 14" key="1">
    <citation type="submission" date="2015-08" db="EMBL/GenBank/DDBJ databases">
        <title>Whole genome sequence of Flavobacterium akiainvivens IK-1T, from decaying Wikstroemia oahuensis, an endemic Hawaiian shrub.</title>
        <authorList>
            <person name="Wan X."/>
            <person name="Hou S."/>
            <person name="Saito J."/>
            <person name="Donachie S."/>
        </authorList>
    </citation>
    <scope>NUCLEOTIDE SEQUENCE [LARGE SCALE GENOMIC DNA]</scope>
    <source>
        <strain evidence="13 14">IK-1</strain>
    </source>
</reference>
<keyword evidence="2 8" id="KW-0813">Transport</keyword>
<evidence type="ECO:0008006" key="15">
    <source>
        <dbReference type="Google" id="ProtNLM"/>
    </source>
</evidence>
<comment type="caution">
    <text evidence="13">The sequence shown here is derived from an EMBL/GenBank/DDBJ whole genome shotgun (WGS) entry which is preliminary data.</text>
</comment>
<proteinExistence type="inferred from homology"/>
<evidence type="ECO:0000256" key="3">
    <source>
        <dbReference type="ARBA" id="ARBA00022452"/>
    </source>
</evidence>
<evidence type="ECO:0000256" key="7">
    <source>
        <dbReference type="ARBA" id="ARBA00023237"/>
    </source>
</evidence>
<feature type="signal peptide" evidence="10">
    <location>
        <begin position="1"/>
        <end position="21"/>
    </location>
</feature>
<dbReference type="InterPro" id="IPR036942">
    <property type="entry name" value="Beta-barrel_TonB_sf"/>
</dbReference>
<dbReference type="STRING" id="1202724.AM493_07145"/>
<evidence type="ECO:0000313" key="14">
    <source>
        <dbReference type="Proteomes" id="UP000037755"/>
    </source>
</evidence>
<name>A0A0M8MHE6_9FLAO</name>
<evidence type="ECO:0000313" key="13">
    <source>
        <dbReference type="EMBL" id="KOS05837.1"/>
    </source>
</evidence>
<evidence type="ECO:0000259" key="12">
    <source>
        <dbReference type="Pfam" id="PF07715"/>
    </source>
</evidence>
<feature type="chain" id="PRO_5005818397" description="TonB-dependent receptor" evidence="10">
    <location>
        <begin position="22"/>
        <end position="1008"/>
    </location>
</feature>
<comment type="subcellular location">
    <subcellularLocation>
        <location evidence="1 8">Cell outer membrane</location>
        <topology evidence="1 8">Multi-pass membrane protein</topology>
    </subcellularLocation>
</comment>
<dbReference type="RefSeq" id="WP_054407098.1">
    <property type="nucleotide sequence ID" value="NZ_FOYA01000008.1"/>
</dbReference>
<dbReference type="Gene3D" id="2.60.40.1120">
    <property type="entry name" value="Carboxypeptidase-like, regulatory domain"/>
    <property type="match status" value="1"/>
</dbReference>
<dbReference type="InterPro" id="IPR023997">
    <property type="entry name" value="TonB-dep_OMP_SusC/RagA_CS"/>
</dbReference>
<dbReference type="InterPro" id="IPR023996">
    <property type="entry name" value="TonB-dep_OMP_SusC/RagA"/>
</dbReference>
<keyword evidence="5 9" id="KW-0798">TonB box</keyword>
<feature type="domain" description="TonB-dependent receptor-like beta-barrel" evidence="11">
    <location>
        <begin position="383"/>
        <end position="762"/>
    </location>
</feature>
<comment type="similarity">
    <text evidence="8 9">Belongs to the TonB-dependent receptor family.</text>
</comment>
<dbReference type="PROSITE" id="PS52016">
    <property type="entry name" value="TONB_DEPENDENT_REC_3"/>
    <property type="match status" value="1"/>
</dbReference>
<evidence type="ECO:0000256" key="9">
    <source>
        <dbReference type="RuleBase" id="RU003357"/>
    </source>
</evidence>
<keyword evidence="4 8" id="KW-0812">Transmembrane</keyword>
<organism evidence="13 14">
    <name type="scientific">Flavobacterium akiainvivens</name>
    <dbReference type="NCBI Taxonomy" id="1202724"/>
    <lineage>
        <taxon>Bacteria</taxon>
        <taxon>Pseudomonadati</taxon>
        <taxon>Bacteroidota</taxon>
        <taxon>Flavobacteriia</taxon>
        <taxon>Flavobacteriales</taxon>
        <taxon>Flavobacteriaceae</taxon>
        <taxon>Flavobacterium</taxon>
    </lineage>
</organism>
<dbReference type="AlphaFoldDB" id="A0A0M8MHE6"/>
<dbReference type="InterPro" id="IPR008969">
    <property type="entry name" value="CarboxyPept-like_regulatory"/>
</dbReference>
<dbReference type="Gene3D" id="2.40.170.20">
    <property type="entry name" value="TonB-dependent receptor, beta-barrel domain"/>
    <property type="match status" value="1"/>
</dbReference>
<evidence type="ECO:0000259" key="11">
    <source>
        <dbReference type="Pfam" id="PF00593"/>
    </source>
</evidence>
<evidence type="ECO:0000256" key="10">
    <source>
        <dbReference type="SAM" id="SignalP"/>
    </source>
</evidence>
<dbReference type="InterPro" id="IPR037066">
    <property type="entry name" value="Plug_dom_sf"/>
</dbReference>
<dbReference type="EMBL" id="LIYD01000005">
    <property type="protein sequence ID" value="KOS05837.1"/>
    <property type="molecule type" value="Genomic_DNA"/>
</dbReference>
<dbReference type="InterPro" id="IPR000531">
    <property type="entry name" value="Beta-barrel_TonB"/>
</dbReference>
<dbReference type="Gene3D" id="2.170.130.10">
    <property type="entry name" value="TonB-dependent receptor, plug domain"/>
    <property type="match status" value="1"/>
</dbReference>
<dbReference type="Proteomes" id="UP000037755">
    <property type="component" value="Unassembled WGS sequence"/>
</dbReference>
<evidence type="ECO:0000256" key="1">
    <source>
        <dbReference type="ARBA" id="ARBA00004571"/>
    </source>
</evidence>
<protein>
    <recommendedName>
        <fullName evidence="15">TonB-dependent receptor</fullName>
    </recommendedName>
</protein>
<keyword evidence="6 8" id="KW-0472">Membrane</keyword>
<dbReference type="Pfam" id="PF13715">
    <property type="entry name" value="CarbopepD_reg_2"/>
    <property type="match status" value="1"/>
</dbReference>
<feature type="domain" description="TonB-dependent receptor plug" evidence="12">
    <location>
        <begin position="114"/>
        <end position="218"/>
    </location>
</feature>
<gene>
    <name evidence="13" type="ORF">AM493_07145</name>
</gene>
<evidence type="ECO:0000256" key="6">
    <source>
        <dbReference type="ARBA" id="ARBA00023136"/>
    </source>
</evidence>
<evidence type="ECO:0000256" key="8">
    <source>
        <dbReference type="PROSITE-ProRule" id="PRU01360"/>
    </source>
</evidence>
<dbReference type="GO" id="GO:0009279">
    <property type="term" value="C:cell outer membrane"/>
    <property type="evidence" value="ECO:0007669"/>
    <property type="project" value="UniProtKB-SubCell"/>
</dbReference>
<dbReference type="PATRIC" id="fig|1202724.3.peg.1486"/>
<dbReference type="NCBIfam" id="TIGR04056">
    <property type="entry name" value="OMP_RagA_SusC"/>
    <property type="match status" value="1"/>
</dbReference>
<sequence length="1008" mass="110488">MKNVIRYLCFLITLCAGTAWAQNVTGTVTDAQSLPVPGATILVKGTQTTAVTDIDGNYSIAAPAGTTLQVSFMGYITQSIEVGPNTTVANVTLVEDSQELDEIVVVGAVVKRGDITGATSSLSGEKLKEIPTPNVVSAMQGRMAGVYIQQNANPAGSASIKIRGTNSITAGANPIFVVDGLIMEGNFENINPNDIASIDVLKDASATAIYGSRGANGVVVITTKKGSRSGEGRVEYDTWVGISEFTKQIPLMNAQQLFDLRVDAFANRYIQENPGADRQAYINQITADGSTVFAQYELDTYRSGNSYKWLDEVVRTGVQTNHNIAFSGGGEKGSYYASFNYVDNEGLLKNSDFKRYNAKVNLVQDVKPWLQIGSNTTFSHSASSYQEGSAFGVALGGNPLLPINGDDVYLRYGEAPDQNLYNPIKSLTIKNDSKRNRLTSSNYVNIKPIAGLNIRSTFNADITEQKNFDYTPMGTGQSLRNSMDGEAHHWRYSELNYQWDNTISYNKVFADRHDVSLLLGSTLMKNYNDYTDVRARGFASDDFNYQYLNGASQRENFQLGSDFVTQTMLSYFARANYTLDGKYSITGTIRRDGSSKFGPNNKWGTFPSVSASWDIAKEDFLAESQKINQLKLRAGYGVVGNQNIPNYGYLTLYRPTVSNGQVIYQNGGLMGNPDIRWEKQKQFNVGLDAAFFNNRLSVSANYFNIDNEDLLLSRNISPSLGFSRMIENVAALNNKGIEFTVNANIIDNEDFRWDVSANISSAKNKITKLSGDNSPIYSFGGFTGTEIQRTGNLIVGQSVNSIYVFEYDGIAQEGEDLSGIDYGGRTVSPGDIKIKDRNGDGVINDSDRYVVGNVDPDYFGGFSTDFNYKGFGLNAVFAYSIGGRRTSWIYESYMGSGGMSAAHTDLLNRWTPDNTDTDIPRAYNGGGRFSLGETDHAIQNASFLRLNTLTLSYSLPNDVAEKIYLKGVKVYVTGSNLFTATKYKGYDPEGGDSYPMSRMFVTGVNISF</sequence>
<keyword evidence="10" id="KW-0732">Signal</keyword>
<evidence type="ECO:0000256" key="4">
    <source>
        <dbReference type="ARBA" id="ARBA00022692"/>
    </source>
</evidence>
<dbReference type="NCBIfam" id="TIGR04057">
    <property type="entry name" value="SusC_RagA_signa"/>
    <property type="match status" value="1"/>
</dbReference>
<dbReference type="OrthoDB" id="9768177at2"/>
<dbReference type="SUPFAM" id="SSF49464">
    <property type="entry name" value="Carboxypeptidase regulatory domain-like"/>
    <property type="match status" value="1"/>
</dbReference>
<dbReference type="Pfam" id="PF00593">
    <property type="entry name" value="TonB_dep_Rec_b-barrel"/>
    <property type="match status" value="1"/>
</dbReference>
<accession>A0A0M8MHE6</accession>
<dbReference type="InterPro" id="IPR012910">
    <property type="entry name" value="Plug_dom"/>
</dbReference>
<dbReference type="InterPro" id="IPR039426">
    <property type="entry name" value="TonB-dep_rcpt-like"/>
</dbReference>
<dbReference type="Pfam" id="PF07715">
    <property type="entry name" value="Plug"/>
    <property type="match status" value="1"/>
</dbReference>
<keyword evidence="7 8" id="KW-0998">Cell outer membrane</keyword>
<evidence type="ECO:0000256" key="2">
    <source>
        <dbReference type="ARBA" id="ARBA00022448"/>
    </source>
</evidence>